<feature type="compositionally biased region" description="Basic and acidic residues" evidence="6">
    <location>
        <begin position="169"/>
        <end position="178"/>
    </location>
</feature>
<dbReference type="Gene3D" id="4.10.365.10">
    <property type="entry name" value="p27"/>
    <property type="match status" value="1"/>
</dbReference>
<dbReference type="Pfam" id="PF02234">
    <property type="entry name" value="CDI"/>
    <property type="match status" value="1"/>
</dbReference>
<evidence type="ECO:0000256" key="2">
    <source>
        <dbReference type="ARBA" id="ARBA00006726"/>
    </source>
</evidence>
<evidence type="ECO:0000256" key="3">
    <source>
        <dbReference type="ARBA" id="ARBA00023013"/>
    </source>
</evidence>
<dbReference type="PANTHER" id="PTHR10265">
    <property type="entry name" value="CYCLIN-DEPENDENT KINASE INHIBITOR 1"/>
    <property type="match status" value="1"/>
</dbReference>
<sequence>MPSSTSYNQCTSSPSDTTPLPPRRCLFGRLQEGAAFRLECSTELQAALVEASHRWDFDFNLGVPLSDGQERSFVWEAIPMHTVPPFYRERGSEDPPVRKICKVKRSSALQLLREASRAPDLRSTTPTPSVTSDGQHDQKVPGKGRTLSEIQNLPRKRTAQSPNPSSDKAGAKGGERRQASMSEFFAVKKSCSAQLGVGDLTCEVSHDQVKGTTPSPHLHLSRSVNCTNSIL</sequence>
<keyword evidence="9" id="KW-1185">Reference proteome</keyword>
<feature type="compositionally biased region" description="Polar residues" evidence="6">
    <location>
        <begin position="122"/>
        <end position="133"/>
    </location>
</feature>
<name>A0A8C4X1K3_EPTBU</name>
<dbReference type="Ensembl" id="ENSEBUT00000027281.1">
    <property type="protein sequence ID" value="ENSEBUP00000026705.1"/>
    <property type="gene ID" value="ENSEBUG00000016447.1"/>
</dbReference>
<evidence type="ECO:0000259" key="7">
    <source>
        <dbReference type="Pfam" id="PF02234"/>
    </source>
</evidence>
<keyword evidence="5" id="KW-0131">Cell cycle</keyword>
<feature type="region of interest" description="Disordered" evidence="6">
    <location>
        <begin position="1"/>
        <end position="23"/>
    </location>
</feature>
<accession>A0A8C4X1K3</accession>
<proteinExistence type="inferred from homology"/>
<organism evidence="8 9">
    <name type="scientific">Eptatretus burgeri</name>
    <name type="common">Inshore hagfish</name>
    <dbReference type="NCBI Taxonomy" id="7764"/>
    <lineage>
        <taxon>Eukaryota</taxon>
        <taxon>Metazoa</taxon>
        <taxon>Chordata</taxon>
        <taxon>Craniata</taxon>
        <taxon>Vertebrata</taxon>
        <taxon>Cyclostomata</taxon>
        <taxon>Myxini</taxon>
        <taxon>Myxiniformes</taxon>
        <taxon>Myxinidae</taxon>
        <taxon>Eptatretinae</taxon>
        <taxon>Eptatretus</taxon>
    </lineage>
</organism>
<dbReference type="Proteomes" id="UP000694388">
    <property type="component" value="Unplaced"/>
</dbReference>
<dbReference type="InterPro" id="IPR044898">
    <property type="entry name" value="CDI_dom_sf"/>
</dbReference>
<feature type="compositionally biased region" description="Polar residues" evidence="6">
    <location>
        <begin position="1"/>
        <end position="10"/>
    </location>
</feature>
<feature type="region of interest" description="Disordered" evidence="6">
    <location>
        <begin position="112"/>
        <end position="178"/>
    </location>
</feature>
<feature type="domain" description="Cyclin-dependent kinase inhibitor" evidence="7">
    <location>
        <begin position="25"/>
        <end position="77"/>
    </location>
</feature>
<keyword evidence="4" id="KW-0539">Nucleus</keyword>
<dbReference type="GO" id="GO:0051726">
    <property type="term" value="P:regulation of cell cycle"/>
    <property type="evidence" value="ECO:0007669"/>
    <property type="project" value="InterPro"/>
</dbReference>
<keyword evidence="3" id="KW-0649">Protein kinase inhibitor</keyword>
<evidence type="ECO:0000256" key="4">
    <source>
        <dbReference type="ARBA" id="ARBA00023242"/>
    </source>
</evidence>
<dbReference type="GO" id="GO:0005634">
    <property type="term" value="C:nucleus"/>
    <property type="evidence" value="ECO:0007669"/>
    <property type="project" value="UniProtKB-SubCell"/>
</dbReference>
<dbReference type="InterPro" id="IPR003175">
    <property type="entry name" value="CDI_dom"/>
</dbReference>
<dbReference type="GeneTree" id="ENSGT00930000152732"/>
<evidence type="ECO:0000313" key="9">
    <source>
        <dbReference type="Proteomes" id="UP000694388"/>
    </source>
</evidence>
<comment type="similarity">
    <text evidence="2">Belongs to the CDI family.</text>
</comment>
<dbReference type="AlphaFoldDB" id="A0A8C4X1K3"/>
<reference evidence="8" key="1">
    <citation type="submission" date="2025-08" db="UniProtKB">
        <authorList>
            <consortium name="Ensembl"/>
        </authorList>
    </citation>
    <scope>IDENTIFICATION</scope>
</reference>
<evidence type="ECO:0000256" key="5">
    <source>
        <dbReference type="ARBA" id="ARBA00023306"/>
    </source>
</evidence>
<evidence type="ECO:0000313" key="8">
    <source>
        <dbReference type="Ensembl" id="ENSEBUP00000026705.1"/>
    </source>
</evidence>
<reference evidence="8" key="2">
    <citation type="submission" date="2025-09" db="UniProtKB">
        <authorList>
            <consortium name="Ensembl"/>
        </authorList>
    </citation>
    <scope>IDENTIFICATION</scope>
</reference>
<evidence type="ECO:0000256" key="6">
    <source>
        <dbReference type="SAM" id="MobiDB-lite"/>
    </source>
</evidence>
<evidence type="ECO:0000256" key="1">
    <source>
        <dbReference type="ARBA" id="ARBA00004123"/>
    </source>
</evidence>
<comment type="subcellular location">
    <subcellularLocation>
        <location evidence="1">Nucleus</location>
    </subcellularLocation>
</comment>
<dbReference type="GO" id="GO:0004861">
    <property type="term" value="F:cyclin-dependent protein serine/threonine kinase inhibitor activity"/>
    <property type="evidence" value="ECO:0007669"/>
    <property type="project" value="InterPro"/>
</dbReference>
<dbReference type="PANTHER" id="PTHR10265:SF45">
    <property type="entry name" value="DACAPO"/>
    <property type="match status" value="1"/>
</dbReference>
<protein>
    <recommendedName>
        <fullName evidence="7">Cyclin-dependent kinase inhibitor domain-containing protein</fullName>
    </recommendedName>
</protein>